<accession>A0A139BPR0</accession>
<proteinExistence type="predicted"/>
<dbReference type="InterPro" id="IPR021388">
    <property type="entry name" value="DUF3024"/>
</dbReference>
<evidence type="ECO:0000313" key="2">
    <source>
        <dbReference type="Proteomes" id="UP000070578"/>
    </source>
</evidence>
<sequence>MNNHRPDSTHHAITPHNKAEKILIGIVMGKQQLKQWVYRPPKPASPPIPDALKAEVGAKAEYLVVTLKSTHIKPPPPEPQFNFLIDIWTKWYRGYFYFCGTYASPFKNALSPTFEVRFARMEYRGNRQFNLAYMRHTEQWHEVFVDVPLDEALEAIRTEPYFMPM</sequence>
<dbReference type="EMBL" id="LSLI01000141">
    <property type="protein sequence ID" value="KXS30793.1"/>
    <property type="molecule type" value="Genomic_DNA"/>
</dbReference>
<organism evidence="1 2">
    <name type="scientific">Candidatus Gallionella acididurans</name>
    <dbReference type="NCBI Taxonomy" id="1796491"/>
    <lineage>
        <taxon>Bacteria</taxon>
        <taxon>Pseudomonadati</taxon>
        <taxon>Pseudomonadota</taxon>
        <taxon>Betaproteobacteria</taxon>
        <taxon>Nitrosomonadales</taxon>
        <taxon>Gallionellaceae</taxon>
        <taxon>Gallionella</taxon>
    </lineage>
</organism>
<dbReference type="AlphaFoldDB" id="A0A139BPR0"/>
<dbReference type="Pfam" id="PF11225">
    <property type="entry name" value="DUF3024"/>
    <property type="match status" value="1"/>
</dbReference>
<dbReference type="Proteomes" id="UP000070578">
    <property type="component" value="Unassembled WGS sequence"/>
</dbReference>
<gene>
    <name evidence="1" type="ORF">AWT59_3086</name>
</gene>
<reference evidence="1 2" key="1">
    <citation type="submission" date="2016-02" db="EMBL/GenBank/DDBJ databases">
        <authorList>
            <person name="Wen L."/>
            <person name="He K."/>
            <person name="Yang H."/>
        </authorList>
    </citation>
    <scope>NUCLEOTIDE SEQUENCE [LARGE SCALE GENOMIC DNA]</scope>
    <source>
        <strain evidence="1">ShG14-8</strain>
    </source>
</reference>
<comment type="caution">
    <text evidence="1">The sequence shown here is derived from an EMBL/GenBank/DDBJ whole genome shotgun (WGS) entry which is preliminary data.</text>
</comment>
<name>A0A139BPR0_9PROT</name>
<reference evidence="1 2" key="2">
    <citation type="submission" date="2016-03" db="EMBL/GenBank/DDBJ databases">
        <title>New uncultured bacterium of the family Gallionellaceae from acid mine drainage: description and reconstruction of genome based on metagenomic analysis of microbial community.</title>
        <authorList>
            <person name="Kadnikov V."/>
            <person name="Ivasenko D."/>
            <person name="Beletsky A."/>
            <person name="Mardanov A."/>
            <person name="Danilova E."/>
            <person name="Pimenov N."/>
            <person name="Karnachuk O."/>
            <person name="Ravin N."/>
        </authorList>
    </citation>
    <scope>NUCLEOTIDE SEQUENCE [LARGE SCALE GENOMIC DNA]</scope>
    <source>
        <strain evidence="1">ShG14-8</strain>
    </source>
</reference>
<evidence type="ECO:0000313" key="1">
    <source>
        <dbReference type="EMBL" id="KXS30793.1"/>
    </source>
</evidence>
<protein>
    <submittedName>
        <fullName evidence="1">Uncharacterized protein</fullName>
    </submittedName>
</protein>